<evidence type="ECO:0000256" key="3">
    <source>
        <dbReference type="ARBA" id="ARBA00022527"/>
    </source>
</evidence>
<dbReference type="HOGENOM" id="CLU_000288_181_1_1"/>
<dbReference type="Gene3D" id="1.10.510.10">
    <property type="entry name" value="Transferase(Phosphotransferase) domain 1"/>
    <property type="match status" value="1"/>
</dbReference>
<evidence type="ECO:0000256" key="10">
    <source>
        <dbReference type="ARBA" id="ARBA00041902"/>
    </source>
</evidence>
<comment type="similarity">
    <text evidence="1">Belongs to the protein kinase superfamily. CMGC Ser/Thr protein kinase family. CDC2/CDKX subfamily.</text>
</comment>
<keyword evidence="7" id="KW-0067">ATP-binding</keyword>
<evidence type="ECO:0000256" key="4">
    <source>
        <dbReference type="ARBA" id="ARBA00022679"/>
    </source>
</evidence>
<dbReference type="EnsemblProtists" id="PYU1_T002428">
    <property type="protein sequence ID" value="PYU1_T002428"/>
    <property type="gene ID" value="PYU1_G002425"/>
</dbReference>
<dbReference type="InParanoid" id="K3WBT7"/>
<dbReference type="Gene3D" id="3.30.200.20">
    <property type="entry name" value="Phosphorylase Kinase, domain 1"/>
    <property type="match status" value="1"/>
</dbReference>
<proteinExistence type="inferred from homology"/>
<dbReference type="GO" id="GO:0004693">
    <property type="term" value="F:cyclin-dependent protein serine/threonine kinase activity"/>
    <property type="evidence" value="ECO:0007669"/>
    <property type="project" value="UniProtKB-EC"/>
</dbReference>
<evidence type="ECO:0000259" key="12">
    <source>
        <dbReference type="PROSITE" id="PS50011"/>
    </source>
</evidence>
<dbReference type="InterPro" id="IPR011009">
    <property type="entry name" value="Kinase-like_dom_sf"/>
</dbReference>
<dbReference type="PROSITE" id="PS00108">
    <property type="entry name" value="PROTEIN_KINASE_ST"/>
    <property type="match status" value="1"/>
</dbReference>
<dbReference type="SUPFAM" id="SSF56112">
    <property type="entry name" value="Protein kinase-like (PK-like)"/>
    <property type="match status" value="1"/>
</dbReference>
<keyword evidence="3" id="KW-0723">Serine/threonine-protein kinase</keyword>
<comment type="subunit">
    <text evidence="8">May form a complex composed of at least the catalytic subunit CRK2 and a cyclin.</text>
</comment>
<feature type="domain" description="Protein kinase" evidence="12">
    <location>
        <begin position="14"/>
        <end position="315"/>
    </location>
</feature>
<dbReference type="Pfam" id="PF00069">
    <property type="entry name" value="Pkinase"/>
    <property type="match status" value="1"/>
</dbReference>
<reference evidence="14" key="1">
    <citation type="journal article" date="2010" name="Genome Biol.">
        <title>Genome sequence of the necrotrophic plant pathogen Pythium ultimum reveals original pathogenicity mechanisms and effector repertoire.</title>
        <authorList>
            <person name="Levesque C.A."/>
            <person name="Brouwer H."/>
            <person name="Cano L."/>
            <person name="Hamilton J.P."/>
            <person name="Holt C."/>
            <person name="Huitema E."/>
            <person name="Raffaele S."/>
            <person name="Robideau G.P."/>
            <person name="Thines M."/>
            <person name="Win J."/>
            <person name="Zerillo M.M."/>
            <person name="Beakes G.W."/>
            <person name="Boore J.L."/>
            <person name="Busam D."/>
            <person name="Dumas B."/>
            <person name="Ferriera S."/>
            <person name="Fuerstenberg S.I."/>
            <person name="Gachon C.M."/>
            <person name="Gaulin E."/>
            <person name="Govers F."/>
            <person name="Grenville-Briggs L."/>
            <person name="Horner N."/>
            <person name="Hostetler J."/>
            <person name="Jiang R.H."/>
            <person name="Johnson J."/>
            <person name="Krajaejun T."/>
            <person name="Lin H."/>
            <person name="Meijer H.J."/>
            <person name="Moore B."/>
            <person name="Morris P."/>
            <person name="Phuntmart V."/>
            <person name="Puiu D."/>
            <person name="Shetty J."/>
            <person name="Stajich J.E."/>
            <person name="Tripathy S."/>
            <person name="Wawra S."/>
            <person name="van West P."/>
            <person name="Whitty B.R."/>
            <person name="Coutinho P.M."/>
            <person name="Henrissat B."/>
            <person name="Martin F."/>
            <person name="Thomas P.D."/>
            <person name="Tyler B.M."/>
            <person name="De Vries R.P."/>
            <person name="Kamoun S."/>
            <person name="Yandell M."/>
            <person name="Tisserat N."/>
            <person name="Buell C.R."/>
        </authorList>
    </citation>
    <scope>NUCLEOTIDE SEQUENCE</scope>
    <source>
        <strain evidence="14">DAOM:BR144</strain>
    </source>
</reference>
<dbReference type="OMA" id="AYEKHAE"/>
<dbReference type="eggNOG" id="KOG0659">
    <property type="taxonomic scope" value="Eukaryota"/>
</dbReference>
<evidence type="ECO:0000256" key="11">
    <source>
        <dbReference type="ARBA" id="ARBA00042858"/>
    </source>
</evidence>
<evidence type="ECO:0000256" key="6">
    <source>
        <dbReference type="ARBA" id="ARBA00022777"/>
    </source>
</evidence>
<evidence type="ECO:0000256" key="5">
    <source>
        <dbReference type="ARBA" id="ARBA00022741"/>
    </source>
</evidence>
<keyword evidence="14" id="KW-1185">Reference proteome</keyword>
<evidence type="ECO:0000256" key="9">
    <source>
        <dbReference type="ARBA" id="ARBA00039612"/>
    </source>
</evidence>
<reference evidence="14" key="2">
    <citation type="submission" date="2010-04" db="EMBL/GenBank/DDBJ databases">
        <authorList>
            <person name="Buell R."/>
            <person name="Hamilton J."/>
            <person name="Hostetler J."/>
        </authorList>
    </citation>
    <scope>NUCLEOTIDE SEQUENCE [LARGE SCALE GENOMIC DNA]</scope>
    <source>
        <strain evidence="14">DAOM:BR144</strain>
    </source>
</reference>
<dbReference type="GO" id="GO:0007165">
    <property type="term" value="P:signal transduction"/>
    <property type="evidence" value="ECO:0007669"/>
    <property type="project" value="TreeGrafter"/>
</dbReference>
<dbReference type="GO" id="GO:0005634">
    <property type="term" value="C:nucleus"/>
    <property type="evidence" value="ECO:0007669"/>
    <property type="project" value="TreeGrafter"/>
</dbReference>
<dbReference type="GO" id="GO:0005524">
    <property type="term" value="F:ATP binding"/>
    <property type="evidence" value="ECO:0007669"/>
    <property type="project" value="UniProtKB-KW"/>
</dbReference>
<dbReference type="FunFam" id="1.10.510.10:FF:000624">
    <property type="entry name" value="Mitogen-activated protein kinase"/>
    <property type="match status" value="1"/>
</dbReference>
<evidence type="ECO:0000313" key="14">
    <source>
        <dbReference type="Proteomes" id="UP000019132"/>
    </source>
</evidence>
<keyword evidence="4" id="KW-0808">Transferase</keyword>
<protein>
    <recommendedName>
        <fullName evidence="9">Cyclin-dependent kinase 2 homolog</fullName>
        <ecNumber evidence="2">2.7.11.22</ecNumber>
    </recommendedName>
    <alternativeName>
        <fullName evidence="10">Cell division control protein 2 homolog</fullName>
    </alternativeName>
    <alternativeName>
        <fullName evidence="11">cdc2-related kinase 2</fullName>
    </alternativeName>
</protein>
<dbReference type="PANTHER" id="PTHR24056">
    <property type="entry name" value="CELL DIVISION PROTEIN KINASE"/>
    <property type="match status" value="1"/>
</dbReference>
<evidence type="ECO:0000256" key="1">
    <source>
        <dbReference type="ARBA" id="ARBA00006485"/>
    </source>
</evidence>
<dbReference type="InterPro" id="IPR000719">
    <property type="entry name" value="Prot_kinase_dom"/>
</dbReference>
<dbReference type="GO" id="GO:0010389">
    <property type="term" value="P:regulation of G2/M transition of mitotic cell cycle"/>
    <property type="evidence" value="ECO:0007669"/>
    <property type="project" value="TreeGrafter"/>
</dbReference>
<dbReference type="AlphaFoldDB" id="K3WBT7"/>
<dbReference type="GO" id="GO:0000307">
    <property type="term" value="C:cyclin-dependent protein kinase holoenzyme complex"/>
    <property type="evidence" value="ECO:0007669"/>
    <property type="project" value="TreeGrafter"/>
</dbReference>
<dbReference type="PROSITE" id="PS50011">
    <property type="entry name" value="PROTEIN_KINASE_DOM"/>
    <property type="match status" value="1"/>
</dbReference>
<dbReference type="PANTHER" id="PTHR24056:SF254">
    <property type="entry name" value="CYCLIN-DEPENDENT KINASE 2"/>
    <property type="match status" value="1"/>
</dbReference>
<dbReference type="GO" id="GO:0010468">
    <property type="term" value="P:regulation of gene expression"/>
    <property type="evidence" value="ECO:0007669"/>
    <property type="project" value="TreeGrafter"/>
</dbReference>
<organism evidence="13 14">
    <name type="scientific">Globisporangium ultimum (strain ATCC 200006 / CBS 805.95 / DAOM BR144)</name>
    <name type="common">Pythium ultimum</name>
    <dbReference type="NCBI Taxonomy" id="431595"/>
    <lineage>
        <taxon>Eukaryota</taxon>
        <taxon>Sar</taxon>
        <taxon>Stramenopiles</taxon>
        <taxon>Oomycota</taxon>
        <taxon>Peronosporomycetes</taxon>
        <taxon>Pythiales</taxon>
        <taxon>Pythiaceae</taxon>
        <taxon>Globisporangium</taxon>
    </lineage>
</organism>
<dbReference type="VEuPathDB" id="FungiDB:PYU1_G002425"/>
<keyword evidence="5" id="KW-0547">Nucleotide-binding</keyword>
<accession>K3WBT7</accession>
<evidence type="ECO:0000256" key="2">
    <source>
        <dbReference type="ARBA" id="ARBA00012425"/>
    </source>
</evidence>
<dbReference type="SMART" id="SM00220">
    <property type="entry name" value="S_TKc"/>
    <property type="match status" value="1"/>
</dbReference>
<keyword evidence="6" id="KW-0418">Kinase</keyword>
<dbReference type="GO" id="GO:0000082">
    <property type="term" value="P:G1/S transition of mitotic cell cycle"/>
    <property type="evidence" value="ECO:0007669"/>
    <property type="project" value="TreeGrafter"/>
</dbReference>
<dbReference type="InterPro" id="IPR050108">
    <property type="entry name" value="CDK"/>
</dbReference>
<dbReference type="GO" id="GO:0030332">
    <property type="term" value="F:cyclin binding"/>
    <property type="evidence" value="ECO:0007669"/>
    <property type="project" value="TreeGrafter"/>
</dbReference>
<evidence type="ECO:0000256" key="7">
    <source>
        <dbReference type="ARBA" id="ARBA00022840"/>
    </source>
</evidence>
<reference evidence="13" key="3">
    <citation type="submission" date="2014-11" db="UniProtKB">
        <authorList>
            <consortium name="EnsemblProtists"/>
        </authorList>
    </citation>
    <scope>IDENTIFICATION</scope>
    <source>
        <strain evidence="13">DAOM BR144</strain>
    </source>
</reference>
<dbReference type="STRING" id="431595.K3WBT7"/>
<evidence type="ECO:0000313" key="13">
    <source>
        <dbReference type="EnsemblProtists" id="PYU1_T002428"/>
    </source>
</evidence>
<name>K3WBT7_GLOUD</name>
<dbReference type="EC" id="2.7.11.22" evidence="2"/>
<dbReference type="Proteomes" id="UP000019132">
    <property type="component" value="Unassembled WGS sequence"/>
</dbReference>
<sequence>MKRKIAERKRLGAYEKHQEIGRGTYGTVYAGLQVAPTEDEREDNEDGAHRRRRVAIKKVVGRHDVGKREAGYLKLCRDASHVVQILDVVEQDGKMYLILEYMDSDLEAVLEAKDDVPELPITHVKTYLHMLLQGVAELHERRILHRDLKPNNLLLSLSQRTAKITDFGMATTIHDPKDDDGDAAPTKRSIQVVTRAYRAPELFFGEEQYGFEIDVWSVGCIFAELLLRKPFFDGALSDIDQLSRIFQALGSPAENGWHDAAKLPFYLNFKDTHPKPLSEQFPHLSSAGVDLLSQMLQLDPKKRISVQDALKHAFFQEEPLQVDPSELVIPEIPERQLQVAGKASSSASAQSGSTRPMGAAAAEVIAVMEENDNEHTFMIKGRRIV</sequence>
<dbReference type="GO" id="GO:0005737">
    <property type="term" value="C:cytoplasm"/>
    <property type="evidence" value="ECO:0007669"/>
    <property type="project" value="TreeGrafter"/>
</dbReference>
<evidence type="ECO:0000256" key="8">
    <source>
        <dbReference type="ARBA" id="ARBA00038543"/>
    </source>
</evidence>
<dbReference type="InterPro" id="IPR008271">
    <property type="entry name" value="Ser/Thr_kinase_AS"/>
</dbReference>